<protein>
    <submittedName>
        <fullName evidence="6">Cytosol aminopeptidase family, catalytic domain protein</fullName>
    </submittedName>
</protein>
<dbReference type="PRINTS" id="PR00481">
    <property type="entry name" value="LAMNOPPTDASE"/>
</dbReference>
<dbReference type="Gene3D" id="3.40.630.10">
    <property type="entry name" value="Zn peptidases"/>
    <property type="match status" value="2"/>
</dbReference>
<keyword evidence="2 6" id="KW-0031">Aminopeptidase</keyword>
<keyword evidence="3" id="KW-0645">Protease</keyword>
<dbReference type="OrthoDB" id="412814at2759"/>
<sequence>MNGSFQDGFLETPVLVAANVVGTKRNLLFGPTNRSPTLLLPFKTISKKSAPHTTLSRDLDKKFVQEIDNLATTVNQVRRLQDIPSDLIFPVSFVEEIEKICAKFPNIEKKALGRDQLKKLGMNLLLGVNKGSDKQPRLLILEYFGNPKSNEIYGLVGEGITFDSDDILVSYDGKTVQIDNTDAEGRLVLADAIAYARKHYKLSRIYDIATLTGAVEICFGDVYTGV</sequence>
<dbReference type="InterPro" id="IPR011356">
    <property type="entry name" value="Leucine_aapep/pepB"/>
</dbReference>
<organism evidence="6 7">
    <name type="scientific">Dictyocaulus viviparus</name>
    <name type="common">Bovine lungworm</name>
    <dbReference type="NCBI Taxonomy" id="29172"/>
    <lineage>
        <taxon>Eukaryota</taxon>
        <taxon>Metazoa</taxon>
        <taxon>Ecdysozoa</taxon>
        <taxon>Nematoda</taxon>
        <taxon>Chromadorea</taxon>
        <taxon>Rhabditida</taxon>
        <taxon>Rhabditina</taxon>
        <taxon>Rhabditomorpha</taxon>
        <taxon>Strongyloidea</taxon>
        <taxon>Metastrongylidae</taxon>
        <taxon>Dictyocaulus</taxon>
    </lineage>
</organism>
<dbReference type="GO" id="GO:0070006">
    <property type="term" value="F:metalloaminopeptidase activity"/>
    <property type="evidence" value="ECO:0007669"/>
    <property type="project" value="InterPro"/>
</dbReference>
<dbReference type="STRING" id="29172.A0A0D8XE42"/>
<dbReference type="SUPFAM" id="SSF53187">
    <property type="entry name" value="Zn-dependent exopeptidases"/>
    <property type="match status" value="1"/>
</dbReference>
<reference evidence="6 7" key="1">
    <citation type="submission" date="2013-11" db="EMBL/GenBank/DDBJ databases">
        <title>Draft genome of the bovine lungworm Dictyocaulus viviparus.</title>
        <authorList>
            <person name="Mitreva M."/>
        </authorList>
    </citation>
    <scope>NUCLEOTIDE SEQUENCE [LARGE SCALE GENOMIC DNA]</scope>
    <source>
        <strain evidence="6 7">HannoverDv2000</strain>
    </source>
</reference>
<dbReference type="GO" id="GO:0030145">
    <property type="term" value="F:manganese ion binding"/>
    <property type="evidence" value="ECO:0007669"/>
    <property type="project" value="InterPro"/>
</dbReference>
<dbReference type="PANTHER" id="PTHR11963:SF23">
    <property type="entry name" value="CYTOSOL AMINOPEPTIDASE"/>
    <property type="match status" value="1"/>
</dbReference>
<reference evidence="7" key="2">
    <citation type="journal article" date="2016" name="Sci. Rep.">
        <title>Dictyocaulus viviparus genome, variome and transcriptome elucidate lungworm biology and support future intervention.</title>
        <authorList>
            <person name="McNulty S.N."/>
            <person name="Strube C."/>
            <person name="Rosa B.A."/>
            <person name="Martin J.C."/>
            <person name="Tyagi R."/>
            <person name="Choi Y.J."/>
            <person name="Wang Q."/>
            <person name="Hallsworth Pepin K."/>
            <person name="Zhang X."/>
            <person name="Ozersky P."/>
            <person name="Wilson R.K."/>
            <person name="Sternberg P.W."/>
            <person name="Gasser R.B."/>
            <person name="Mitreva M."/>
        </authorList>
    </citation>
    <scope>NUCLEOTIDE SEQUENCE [LARGE SCALE GENOMIC DNA]</scope>
    <source>
        <strain evidence="7">HannoverDv2000</strain>
    </source>
</reference>
<gene>
    <name evidence="6" type="ORF">DICVIV_13362</name>
</gene>
<evidence type="ECO:0000256" key="3">
    <source>
        <dbReference type="ARBA" id="ARBA00022670"/>
    </source>
</evidence>
<keyword evidence="4" id="KW-0378">Hydrolase</keyword>
<evidence type="ECO:0000256" key="1">
    <source>
        <dbReference type="ARBA" id="ARBA00009528"/>
    </source>
</evidence>
<proteinExistence type="inferred from homology"/>
<dbReference type="AlphaFoldDB" id="A0A0D8XE42"/>
<dbReference type="PROSITE" id="PS00631">
    <property type="entry name" value="CYTOSOL_AP"/>
    <property type="match status" value="1"/>
</dbReference>
<evidence type="ECO:0000256" key="4">
    <source>
        <dbReference type="ARBA" id="ARBA00022801"/>
    </source>
</evidence>
<comment type="similarity">
    <text evidence="1">Belongs to the peptidase M17 family.</text>
</comment>
<keyword evidence="7" id="KW-1185">Reference proteome</keyword>
<name>A0A0D8XE42_DICVI</name>
<dbReference type="Pfam" id="PF00883">
    <property type="entry name" value="Peptidase_M17"/>
    <property type="match status" value="1"/>
</dbReference>
<feature type="domain" description="Cytosol aminopeptidase" evidence="5">
    <location>
        <begin position="180"/>
        <end position="187"/>
    </location>
</feature>
<dbReference type="EMBL" id="KN717053">
    <property type="protein sequence ID" value="KJH40676.1"/>
    <property type="molecule type" value="Genomic_DNA"/>
</dbReference>
<dbReference type="GO" id="GO:0005737">
    <property type="term" value="C:cytoplasm"/>
    <property type="evidence" value="ECO:0007669"/>
    <property type="project" value="InterPro"/>
</dbReference>
<evidence type="ECO:0000256" key="2">
    <source>
        <dbReference type="ARBA" id="ARBA00022438"/>
    </source>
</evidence>
<evidence type="ECO:0000259" key="5">
    <source>
        <dbReference type="PROSITE" id="PS00631"/>
    </source>
</evidence>
<evidence type="ECO:0000313" key="6">
    <source>
        <dbReference type="EMBL" id="KJH40676.1"/>
    </source>
</evidence>
<evidence type="ECO:0000313" key="7">
    <source>
        <dbReference type="Proteomes" id="UP000053766"/>
    </source>
</evidence>
<accession>A0A0D8XE42</accession>
<dbReference type="Proteomes" id="UP000053766">
    <property type="component" value="Unassembled WGS sequence"/>
</dbReference>
<dbReference type="PANTHER" id="PTHR11963">
    <property type="entry name" value="LEUCINE AMINOPEPTIDASE-RELATED"/>
    <property type="match status" value="1"/>
</dbReference>
<dbReference type="GO" id="GO:0006508">
    <property type="term" value="P:proteolysis"/>
    <property type="evidence" value="ECO:0007669"/>
    <property type="project" value="UniProtKB-KW"/>
</dbReference>
<dbReference type="InterPro" id="IPR000819">
    <property type="entry name" value="Peptidase_M17_C"/>
</dbReference>